<evidence type="ECO:0000256" key="9">
    <source>
        <dbReference type="ARBA" id="ARBA00022989"/>
    </source>
</evidence>
<evidence type="ECO:0000256" key="8">
    <source>
        <dbReference type="ARBA" id="ARBA00022847"/>
    </source>
</evidence>
<dbReference type="Gene3D" id="1.20.1250.20">
    <property type="entry name" value="MFS general substrate transporter like domains"/>
    <property type="match status" value="2"/>
</dbReference>
<comment type="function">
    <text evidence="21">Receptor for CM101, a polysaccharide produced by group B Streptococcus with antipathoangiogenic properties.</text>
</comment>
<dbReference type="InterPro" id="IPR050382">
    <property type="entry name" value="MFS_Na/Anion_cotransporter"/>
</dbReference>
<dbReference type="GO" id="GO:0005765">
    <property type="term" value="C:lysosomal membrane"/>
    <property type="evidence" value="ECO:0007669"/>
    <property type="project" value="UniProtKB-SubCell"/>
</dbReference>
<keyword evidence="27" id="KW-0732">Signal</keyword>
<dbReference type="GO" id="GO:0006820">
    <property type="term" value="P:monoatomic anion transport"/>
    <property type="evidence" value="ECO:0007669"/>
    <property type="project" value="TreeGrafter"/>
</dbReference>
<evidence type="ECO:0000313" key="29">
    <source>
        <dbReference type="EMBL" id="ESO83218.1"/>
    </source>
</evidence>
<evidence type="ECO:0000256" key="17">
    <source>
        <dbReference type="ARBA" id="ARBA00050625"/>
    </source>
</evidence>
<evidence type="ECO:0000256" key="4">
    <source>
        <dbReference type="ARBA" id="ARBA00004656"/>
    </source>
</evidence>
<keyword evidence="14" id="KW-0968">Cytoplasmic vesicle</keyword>
<keyword evidence="30" id="KW-1185">Reference proteome</keyword>
<feature type="domain" description="Major facilitator superfamily (MFS) profile" evidence="28">
    <location>
        <begin position="18"/>
        <end position="465"/>
    </location>
</feature>
<comment type="catalytic activity">
    <reaction evidence="17">
        <text>N-acetylneuraminate(in) + H(+)(in) = N-acetylneuraminate(out) + H(+)(out)</text>
        <dbReference type="Rhea" id="RHEA:28987"/>
        <dbReference type="ChEBI" id="CHEBI:15378"/>
        <dbReference type="ChEBI" id="CHEBI:35418"/>
    </reaction>
    <physiologicalReaction direction="right-to-left" evidence="17">
        <dbReference type="Rhea" id="RHEA:28989"/>
    </physiologicalReaction>
</comment>
<feature type="transmembrane region" description="Helical" evidence="26">
    <location>
        <begin position="406"/>
        <end position="430"/>
    </location>
</feature>
<evidence type="ECO:0000256" key="6">
    <source>
        <dbReference type="ARBA" id="ARBA00022475"/>
    </source>
</evidence>
<dbReference type="EMBL" id="KB203771">
    <property type="protein sequence ID" value="ESO83218.1"/>
    <property type="molecule type" value="Genomic_DNA"/>
</dbReference>
<evidence type="ECO:0000256" key="26">
    <source>
        <dbReference type="SAM" id="Phobius"/>
    </source>
</evidence>
<dbReference type="InterPro" id="IPR020846">
    <property type="entry name" value="MFS_dom"/>
</dbReference>
<feature type="transmembrane region" description="Helical" evidence="26">
    <location>
        <begin position="348"/>
        <end position="367"/>
    </location>
</feature>
<keyword evidence="5" id="KW-0813">Transport</keyword>
<dbReference type="HOGENOM" id="CLU_001265_5_0_1"/>
<keyword evidence="10" id="KW-0770">Synapse</keyword>
<feature type="signal peptide" evidence="27">
    <location>
        <begin position="1"/>
        <end position="20"/>
    </location>
</feature>
<feature type="transmembrane region" description="Helical" evidence="26">
    <location>
        <begin position="373"/>
        <end position="394"/>
    </location>
</feature>
<evidence type="ECO:0000256" key="10">
    <source>
        <dbReference type="ARBA" id="ARBA00023018"/>
    </source>
</evidence>
<gene>
    <name evidence="29" type="ORF">LOTGIDRAFT_197570</name>
</gene>
<dbReference type="STRING" id="225164.V3YYJ7"/>
<dbReference type="AlphaFoldDB" id="V3YYJ7"/>
<evidence type="ECO:0000256" key="2">
    <source>
        <dbReference type="ARBA" id="ARBA00004554"/>
    </source>
</evidence>
<dbReference type="GO" id="GO:0016323">
    <property type="term" value="C:basolateral plasma membrane"/>
    <property type="evidence" value="ECO:0007669"/>
    <property type="project" value="UniProtKB-SubCell"/>
</dbReference>
<dbReference type="Pfam" id="PF07690">
    <property type="entry name" value="MFS_1"/>
    <property type="match status" value="1"/>
</dbReference>
<evidence type="ECO:0000256" key="18">
    <source>
        <dbReference type="ARBA" id="ARBA00051403"/>
    </source>
</evidence>
<evidence type="ECO:0000256" key="7">
    <source>
        <dbReference type="ARBA" id="ARBA00022692"/>
    </source>
</evidence>
<accession>V3YYJ7</accession>
<evidence type="ECO:0000256" key="3">
    <source>
        <dbReference type="ARBA" id="ARBA00004638"/>
    </source>
</evidence>
<dbReference type="Proteomes" id="UP000030746">
    <property type="component" value="Unassembled WGS sequence"/>
</dbReference>
<proteinExistence type="predicted"/>
<evidence type="ECO:0000256" key="22">
    <source>
        <dbReference type="ARBA" id="ARBA00069713"/>
    </source>
</evidence>
<dbReference type="GO" id="GO:0030672">
    <property type="term" value="C:synaptic vesicle membrane"/>
    <property type="evidence" value="ECO:0007669"/>
    <property type="project" value="UniProtKB-SubCell"/>
</dbReference>
<evidence type="ECO:0000256" key="14">
    <source>
        <dbReference type="ARBA" id="ARBA00023329"/>
    </source>
</evidence>
<evidence type="ECO:0000256" key="21">
    <source>
        <dbReference type="ARBA" id="ARBA00056891"/>
    </source>
</evidence>
<dbReference type="GeneID" id="20245254"/>
<keyword evidence="12" id="KW-0325">Glycoprotein</keyword>
<evidence type="ECO:0000256" key="25">
    <source>
        <dbReference type="ARBA" id="ARBA00081925"/>
    </source>
</evidence>
<dbReference type="GO" id="GO:0015293">
    <property type="term" value="F:symporter activity"/>
    <property type="evidence" value="ECO:0007669"/>
    <property type="project" value="UniProtKB-KW"/>
</dbReference>
<evidence type="ECO:0000256" key="19">
    <source>
        <dbReference type="ARBA" id="ARBA00051447"/>
    </source>
</evidence>
<dbReference type="RefSeq" id="XP_009066167.1">
    <property type="nucleotide sequence ID" value="XM_009067919.1"/>
</dbReference>
<dbReference type="InterPro" id="IPR036259">
    <property type="entry name" value="MFS_trans_sf"/>
</dbReference>
<evidence type="ECO:0000256" key="16">
    <source>
        <dbReference type="ARBA" id="ARBA00050554"/>
    </source>
</evidence>
<dbReference type="CDD" id="cd17318">
    <property type="entry name" value="MFS_SLC17"/>
    <property type="match status" value="1"/>
</dbReference>
<evidence type="ECO:0000259" key="28">
    <source>
        <dbReference type="PROSITE" id="PS50850"/>
    </source>
</evidence>
<keyword evidence="11 26" id="KW-0472">Membrane</keyword>
<comment type="catalytic activity">
    <reaction evidence="18">
        <text>N-acetyl-L-aspartyl-L-glutamate(out) = N-acetyl-L-aspartyl-L-glutamate(in)</text>
        <dbReference type="Rhea" id="RHEA:72599"/>
        <dbReference type="ChEBI" id="CHEBI:76931"/>
    </reaction>
    <physiologicalReaction direction="left-to-right" evidence="18">
        <dbReference type="Rhea" id="RHEA:72600"/>
    </physiologicalReaction>
</comment>
<evidence type="ECO:0000256" key="23">
    <source>
        <dbReference type="ARBA" id="ARBA00080244"/>
    </source>
</evidence>
<name>V3YYJ7_LOTGI</name>
<dbReference type="CTD" id="20245254"/>
<comment type="catalytic activity">
    <reaction evidence="19">
        <text>L-glutamate(out) = L-glutamate(in)</text>
        <dbReference type="Rhea" id="RHEA:66336"/>
        <dbReference type="ChEBI" id="CHEBI:29985"/>
    </reaction>
    <physiologicalReaction direction="left-to-right" evidence="19">
        <dbReference type="Rhea" id="RHEA:66337"/>
    </physiologicalReaction>
</comment>
<keyword evidence="13" id="KW-0458">Lysosome</keyword>
<dbReference type="FunFam" id="1.20.1250.20:FF:000003">
    <property type="entry name" value="Solute carrier family 17 member 3"/>
    <property type="match status" value="1"/>
</dbReference>
<organism evidence="29 30">
    <name type="scientific">Lottia gigantea</name>
    <name type="common">Giant owl limpet</name>
    <dbReference type="NCBI Taxonomy" id="225164"/>
    <lineage>
        <taxon>Eukaryota</taxon>
        <taxon>Metazoa</taxon>
        <taxon>Spiralia</taxon>
        <taxon>Lophotrochozoa</taxon>
        <taxon>Mollusca</taxon>
        <taxon>Gastropoda</taxon>
        <taxon>Patellogastropoda</taxon>
        <taxon>Lottioidea</taxon>
        <taxon>Lottiidae</taxon>
        <taxon>Lottia</taxon>
    </lineage>
</organism>
<dbReference type="PANTHER" id="PTHR11662:SF399">
    <property type="entry name" value="FI19708P1-RELATED"/>
    <property type="match status" value="1"/>
</dbReference>
<evidence type="ECO:0000256" key="12">
    <source>
        <dbReference type="ARBA" id="ARBA00023180"/>
    </source>
</evidence>
<dbReference type="OrthoDB" id="2985014at2759"/>
<comment type="subcellular location">
    <subcellularLocation>
        <location evidence="2">Basolateral cell membrane</location>
        <topology evidence="2">Multi-pass membrane protein</topology>
    </subcellularLocation>
    <subcellularLocation>
        <location evidence="3">Cytoplasmic vesicle</location>
        <location evidence="3">Secretory vesicle membrane</location>
        <topology evidence="3">Multi-pass membrane protein</topology>
    </subcellularLocation>
    <subcellularLocation>
        <location evidence="1">Cytoplasmic vesicle</location>
        <location evidence="1">Secretory vesicle</location>
        <location evidence="1">Synaptic vesicle membrane</location>
    </subcellularLocation>
    <subcellularLocation>
        <location evidence="4">Lysosome membrane</location>
    </subcellularLocation>
</comment>
<dbReference type="OMA" id="PCISARI"/>
<reference evidence="29 30" key="1">
    <citation type="journal article" date="2013" name="Nature">
        <title>Insights into bilaterian evolution from three spiralian genomes.</title>
        <authorList>
            <person name="Simakov O."/>
            <person name="Marletaz F."/>
            <person name="Cho S.J."/>
            <person name="Edsinger-Gonzales E."/>
            <person name="Havlak P."/>
            <person name="Hellsten U."/>
            <person name="Kuo D.H."/>
            <person name="Larsson T."/>
            <person name="Lv J."/>
            <person name="Arendt D."/>
            <person name="Savage R."/>
            <person name="Osoegawa K."/>
            <person name="de Jong P."/>
            <person name="Grimwood J."/>
            <person name="Chapman J.A."/>
            <person name="Shapiro H."/>
            <person name="Aerts A."/>
            <person name="Otillar R.P."/>
            <person name="Terry A.Y."/>
            <person name="Boore J.L."/>
            <person name="Grigoriev I.V."/>
            <person name="Lindberg D.R."/>
            <person name="Seaver E.C."/>
            <person name="Weisblat D.A."/>
            <person name="Putnam N.H."/>
            <person name="Rokhsar D.S."/>
        </authorList>
    </citation>
    <scope>NUCLEOTIDE SEQUENCE [LARGE SCALE GENOMIC DNA]</scope>
</reference>
<evidence type="ECO:0000256" key="1">
    <source>
        <dbReference type="ARBA" id="ARBA00004432"/>
    </source>
</evidence>
<dbReference type="GO" id="GO:0046942">
    <property type="term" value="P:carboxylic acid transport"/>
    <property type="evidence" value="ECO:0007669"/>
    <property type="project" value="UniProtKB-ARBA"/>
</dbReference>
<evidence type="ECO:0000256" key="5">
    <source>
        <dbReference type="ARBA" id="ARBA00022448"/>
    </source>
</evidence>
<keyword evidence="6" id="KW-1003">Cell membrane</keyword>
<keyword evidence="9 26" id="KW-1133">Transmembrane helix</keyword>
<comment type="catalytic activity">
    <reaction evidence="15">
        <text>2 nitrate(out) + H(+)(out) = 2 nitrate(in) + H(+)(in)</text>
        <dbReference type="Rhea" id="RHEA:71539"/>
        <dbReference type="ChEBI" id="CHEBI:15378"/>
        <dbReference type="ChEBI" id="CHEBI:17632"/>
    </reaction>
    <physiologicalReaction direction="left-to-right" evidence="15">
        <dbReference type="Rhea" id="RHEA:71540"/>
    </physiologicalReaction>
</comment>
<evidence type="ECO:0000313" key="30">
    <source>
        <dbReference type="Proteomes" id="UP000030746"/>
    </source>
</evidence>
<comment type="catalytic activity">
    <reaction evidence="16">
        <text>L-aspartate(out) = L-aspartate(in)</text>
        <dbReference type="Rhea" id="RHEA:66332"/>
        <dbReference type="ChEBI" id="CHEBI:29991"/>
    </reaction>
    <physiologicalReaction direction="left-to-right" evidence="16">
        <dbReference type="Rhea" id="RHEA:66333"/>
    </physiologicalReaction>
</comment>
<comment type="catalytic activity">
    <reaction evidence="20">
        <text>D-glucuronate(out) + H(+)(out) = D-glucuronate(in) + H(+)(in)</text>
        <dbReference type="Rhea" id="RHEA:72591"/>
        <dbReference type="ChEBI" id="CHEBI:15378"/>
        <dbReference type="ChEBI" id="CHEBI:58720"/>
    </reaction>
    <physiologicalReaction direction="left-to-right" evidence="20">
        <dbReference type="Rhea" id="RHEA:72592"/>
    </physiologicalReaction>
</comment>
<feature type="transmembrane region" description="Helical" evidence="26">
    <location>
        <begin position="442"/>
        <end position="461"/>
    </location>
</feature>
<protein>
    <recommendedName>
        <fullName evidence="22">Sialin</fullName>
    </recommendedName>
    <alternativeName>
        <fullName evidence="25">H(+)/nitrate cotransporter</fullName>
    </alternativeName>
    <alternativeName>
        <fullName evidence="23">H(+)/sialic acid cotransporter</fullName>
    </alternativeName>
    <alternativeName>
        <fullName evidence="24">Vesicular excitatory amino acid transporter</fullName>
    </alternativeName>
</protein>
<feature type="transmembrane region" description="Helical" evidence="26">
    <location>
        <begin position="314"/>
        <end position="336"/>
    </location>
</feature>
<sequence length="495" mass="54453">MMSSLGFLIIFCLRSNLSVALVAMTFINESMTNKLINQSSECPAPYLPVHNETDIKGEFEWNEDIQGIILGSFYYGYFITQIPGGWLAQYIGGKHLVGFSTLVTSILTILSPFAARYHWTMLMAVRILEGAVQGVTYPAMHAMWGRWAPKSERSKLVSITYSGAGSGTTIGLLASGYLCEWKVAGGWPATFYIFGSIGCVWFIIWTILIYDLPEDHPRISASELQLLKTTTSSLQLDDQNKPPWKSILSSSAVWGIVAAHVANEFGFFSLSSCLPTYMKYILNYDIMQVSQNSSEIQNTYGVTIFISSDGFLSALPYMVLLVLTLVGGQVADIIRMKQWLSTGSTRKLMNTIGLLVPASLMLVLGYVNCDSTLAVALLTAAVGMTGLTSAGYSCNHLDIAPQFAGVLMGLTNMLGTSTGFIGPYIVSLLTDNNQTRKQWQKFFYIVSGIYAAGGILFLFVAQGEEQIWSIKATLKQQKREKTFSVQNPAEDDEEN</sequence>
<evidence type="ECO:0000256" key="13">
    <source>
        <dbReference type="ARBA" id="ARBA00023228"/>
    </source>
</evidence>
<dbReference type="PANTHER" id="PTHR11662">
    <property type="entry name" value="SOLUTE CARRIER FAMILY 17"/>
    <property type="match status" value="1"/>
</dbReference>
<dbReference type="FunFam" id="1.20.1250.20:FF:000067">
    <property type="entry name" value="sialin isoform X2"/>
    <property type="match status" value="1"/>
</dbReference>
<dbReference type="SUPFAM" id="SSF103473">
    <property type="entry name" value="MFS general substrate transporter"/>
    <property type="match status" value="1"/>
</dbReference>
<evidence type="ECO:0000256" key="15">
    <source>
        <dbReference type="ARBA" id="ARBA00050101"/>
    </source>
</evidence>
<feature type="transmembrane region" description="Helical" evidence="26">
    <location>
        <begin position="159"/>
        <end position="179"/>
    </location>
</feature>
<keyword evidence="8" id="KW-0769">Symport</keyword>
<dbReference type="PROSITE" id="PS50850">
    <property type="entry name" value="MFS"/>
    <property type="match status" value="1"/>
</dbReference>
<dbReference type="InterPro" id="IPR011701">
    <property type="entry name" value="MFS"/>
</dbReference>
<evidence type="ECO:0000256" key="27">
    <source>
        <dbReference type="SAM" id="SignalP"/>
    </source>
</evidence>
<feature type="chain" id="PRO_5004715888" description="Sialin" evidence="27">
    <location>
        <begin position="21"/>
        <end position="495"/>
    </location>
</feature>
<evidence type="ECO:0000256" key="11">
    <source>
        <dbReference type="ARBA" id="ARBA00023136"/>
    </source>
</evidence>
<dbReference type="KEGG" id="lgi:LOTGIDRAFT_197570"/>
<feature type="transmembrane region" description="Helical" evidence="26">
    <location>
        <begin position="191"/>
        <end position="210"/>
    </location>
</feature>
<evidence type="ECO:0000256" key="24">
    <source>
        <dbReference type="ARBA" id="ARBA00081195"/>
    </source>
</evidence>
<evidence type="ECO:0000256" key="20">
    <source>
        <dbReference type="ARBA" id="ARBA00051612"/>
    </source>
</evidence>
<keyword evidence="7 26" id="KW-0812">Transmembrane</keyword>
<feature type="transmembrane region" description="Helical" evidence="26">
    <location>
        <begin position="96"/>
        <end position="115"/>
    </location>
</feature>